<protein>
    <submittedName>
        <fullName evidence="1">Uncharacterized protein</fullName>
    </submittedName>
</protein>
<dbReference type="Proteomes" id="UP000001137">
    <property type="component" value="Chromosome"/>
</dbReference>
<proteinExistence type="predicted"/>
<dbReference type="GeneID" id="5708997"/>
<dbReference type="KEGG" id="cma:Cmaq_0761"/>
<dbReference type="AlphaFoldDB" id="A8MCU1"/>
<gene>
    <name evidence="1" type="ordered locus">Cmaq_0761</name>
</gene>
<sequence>MSIEYIKDGFRTELASNLSNPVKVHEICLKLLSEVAKVLGINQVIESTEDGWIIINKLIEMSNEYVLARFYAENSSLATKLQVNELVLGMLIRDSITCMEKIRTIALGLTPREAG</sequence>
<name>A8MCU1_CALMQ</name>
<accession>A8MCU1</accession>
<organism evidence="1 2">
    <name type="scientific">Caldivirga maquilingensis (strain ATCC 700844 / DSM 13496 / JCM 10307 / IC-167)</name>
    <dbReference type="NCBI Taxonomy" id="397948"/>
    <lineage>
        <taxon>Archaea</taxon>
        <taxon>Thermoproteota</taxon>
        <taxon>Thermoprotei</taxon>
        <taxon>Thermoproteales</taxon>
        <taxon>Thermoproteaceae</taxon>
        <taxon>Caldivirga</taxon>
    </lineage>
</organism>
<dbReference type="HOGENOM" id="CLU_2103373_0_0_2"/>
<dbReference type="OrthoDB" id="27191at2157"/>
<evidence type="ECO:0000313" key="1">
    <source>
        <dbReference type="EMBL" id="ABW01597.1"/>
    </source>
</evidence>
<reference evidence="1 2" key="1">
    <citation type="submission" date="2007-10" db="EMBL/GenBank/DDBJ databases">
        <title>Complete sequence of Caldivirga maquilingensis IC-167.</title>
        <authorList>
            <consortium name="US DOE Joint Genome Institute"/>
            <person name="Copeland A."/>
            <person name="Lucas S."/>
            <person name="Lapidus A."/>
            <person name="Barry K."/>
            <person name="Glavina del Rio T."/>
            <person name="Dalin E."/>
            <person name="Tice H."/>
            <person name="Pitluck S."/>
            <person name="Saunders E."/>
            <person name="Brettin T."/>
            <person name="Bruce D."/>
            <person name="Detter J.C."/>
            <person name="Han C."/>
            <person name="Schmutz J."/>
            <person name="Larimer F."/>
            <person name="Land M."/>
            <person name="Hauser L."/>
            <person name="Kyrpides N."/>
            <person name="Ivanova N."/>
            <person name="Biddle J.F."/>
            <person name="Zhang Z."/>
            <person name="Fitz-Gibbon S.T."/>
            <person name="Lowe T.M."/>
            <person name="Saltikov C."/>
            <person name="House C.H."/>
            <person name="Richardson P."/>
        </authorList>
    </citation>
    <scope>NUCLEOTIDE SEQUENCE [LARGE SCALE GENOMIC DNA]</scope>
    <source>
        <strain evidence="2">ATCC 700844 / DSM 13496 / JCM 10307 / IC-167</strain>
    </source>
</reference>
<keyword evidence="2" id="KW-1185">Reference proteome</keyword>
<dbReference type="RefSeq" id="WP_012185816.1">
    <property type="nucleotide sequence ID" value="NC_009954.1"/>
</dbReference>
<evidence type="ECO:0000313" key="2">
    <source>
        <dbReference type="Proteomes" id="UP000001137"/>
    </source>
</evidence>
<dbReference type="eggNOG" id="arCOG07438">
    <property type="taxonomic scope" value="Archaea"/>
</dbReference>
<dbReference type="EMBL" id="CP000852">
    <property type="protein sequence ID" value="ABW01597.1"/>
    <property type="molecule type" value="Genomic_DNA"/>
</dbReference>